<dbReference type="GeneTree" id="ENSGT00940000168017"/>
<protein>
    <recommendedName>
        <fullName evidence="8">Rab-GAP TBC domain-containing protein</fullName>
    </recommendedName>
</protein>
<dbReference type="SMART" id="SM00164">
    <property type="entry name" value="TBC"/>
    <property type="match status" value="1"/>
</dbReference>
<evidence type="ECO:0008006" key="8">
    <source>
        <dbReference type="Google" id="ProtNLM"/>
    </source>
</evidence>
<dbReference type="Gene3D" id="2.30.29.230">
    <property type="match status" value="1"/>
</dbReference>
<feature type="domain" description="RUN" evidence="5">
    <location>
        <begin position="31"/>
        <end position="194"/>
    </location>
</feature>
<dbReference type="PANTHER" id="PTHR22957:SF502">
    <property type="entry name" value="SMALL G PROTEIN SIGNALING MODULATOR 2-RELATED"/>
    <property type="match status" value="1"/>
</dbReference>
<dbReference type="PROSITE" id="PS50826">
    <property type="entry name" value="RUN"/>
    <property type="match status" value="1"/>
</dbReference>
<feature type="region of interest" description="Disordered" evidence="3">
    <location>
        <begin position="209"/>
        <end position="240"/>
    </location>
</feature>
<dbReference type="Proteomes" id="UP000007875">
    <property type="component" value="Unassembled WGS sequence"/>
</dbReference>
<feature type="region of interest" description="Disordered" evidence="3">
    <location>
        <begin position="751"/>
        <end position="828"/>
    </location>
</feature>
<dbReference type="Pfam" id="PF02759">
    <property type="entry name" value="RUN"/>
    <property type="match status" value="1"/>
</dbReference>
<dbReference type="CDD" id="cd15784">
    <property type="entry name" value="PH_RUTBC"/>
    <property type="match status" value="1"/>
</dbReference>
<accession>H2ZE43</accession>
<dbReference type="InterPro" id="IPR035969">
    <property type="entry name" value="Rab-GAP_TBC_sf"/>
</dbReference>
<dbReference type="SUPFAM" id="SSF47923">
    <property type="entry name" value="Ypt/Rab-GAP domain of gyp1p"/>
    <property type="match status" value="2"/>
</dbReference>
<feature type="domain" description="Rab-GAP TBC" evidence="4">
    <location>
        <begin position="616"/>
        <end position="994"/>
    </location>
</feature>
<dbReference type="InterPro" id="IPR037745">
    <property type="entry name" value="SGSM1/2"/>
</dbReference>
<evidence type="ECO:0000259" key="4">
    <source>
        <dbReference type="PROSITE" id="PS50086"/>
    </source>
</evidence>
<keyword evidence="7" id="KW-1185">Reference proteome</keyword>
<dbReference type="Ensembl" id="ENSCSAVT00000016038.1">
    <property type="protein sequence ID" value="ENSCSAVP00000015859.1"/>
    <property type="gene ID" value="ENSCSAVG00000009324.1"/>
</dbReference>
<dbReference type="InterPro" id="IPR000195">
    <property type="entry name" value="Rab-GAP-TBC_dom"/>
</dbReference>
<dbReference type="InterPro" id="IPR004012">
    <property type="entry name" value="Run_dom"/>
</dbReference>
<dbReference type="GO" id="GO:0031410">
    <property type="term" value="C:cytoplasmic vesicle"/>
    <property type="evidence" value="ECO:0007669"/>
    <property type="project" value="UniProtKB-ARBA"/>
</dbReference>
<dbReference type="Gene3D" id="1.10.472.80">
    <property type="entry name" value="Ypt/Rab-GAP domain of gyp1p, domain 3"/>
    <property type="match status" value="1"/>
</dbReference>
<dbReference type="InterPro" id="IPR021935">
    <property type="entry name" value="SGSM1/2_RBD"/>
</dbReference>
<dbReference type="PANTHER" id="PTHR22957">
    <property type="entry name" value="TBC1 DOMAIN FAMILY MEMBER GTPASE-ACTIVATING PROTEIN"/>
    <property type="match status" value="1"/>
</dbReference>
<evidence type="ECO:0000313" key="7">
    <source>
        <dbReference type="Proteomes" id="UP000007875"/>
    </source>
</evidence>
<feature type="compositionally biased region" description="Basic and acidic residues" evidence="3">
    <location>
        <begin position="724"/>
        <end position="736"/>
    </location>
</feature>
<reference evidence="6" key="2">
    <citation type="submission" date="2025-08" db="UniProtKB">
        <authorList>
            <consortium name="Ensembl"/>
        </authorList>
    </citation>
    <scope>IDENTIFICATION</scope>
</reference>
<evidence type="ECO:0000259" key="5">
    <source>
        <dbReference type="PROSITE" id="PS50826"/>
    </source>
</evidence>
<evidence type="ECO:0000256" key="1">
    <source>
        <dbReference type="ARBA" id="ARBA00022468"/>
    </source>
</evidence>
<dbReference type="Pfam" id="PF12068">
    <property type="entry name" value="PH_RBD"/>
    <property type="match status" value="1"/>
</dbReference>
<dbReference type="GO" id="GO:0005096">
    <property type="term" value="F:GTPase activator activity"/>
    <property type="evidence" value="ECO:0007669"/>
    <property type="project" value="UniProtKB-KW"/>
</dbReference>
<keyword evidence="1" id="KW-0343">GTPase activation</keyword>
<evidence type="ECO:0000313" key="6">
    <source>
        <dbReference type="Ensembl" id="ENSCSAVP00000015859.1"/>
    </source>
</evidence>
<sequence>ADADKHENLLRLLKCQVKAIMEEAVTKKFVHEESTHVLRLCGTVELCFLDGLKKRVAGFLRYNKIAALFTKVGKVLPEVATLSKLLIAQVFGPKLLCYVHNMHDNHGVRRTNQADEARNSSSNSKKHLWIRVALTSKLLDQIAEHLVDNNNLYCCRKYYESSSIMADPSRGKILSSMLVGPCALDFTKMKTHDHYWSDPPAGELLQRHRLHSRHGSPSSPGRRPALHFTPLRHHSSSDSIERGTSFRDYVESLHQNSKMMLLYGKNNVAVQPREDVGPIPGYLSLHQEASSMLIKWTPNQLMNTQEEDGDTSSYWEFAICVDVRDIVYLHCHQQLDKSGTLVLVGQDGVQWPPIRFPPGGHLLTFLSCIETGLLPHGHLDPPLWCEKGKGKVFPRLQRRSNRKSSIESKEATDFVFRVSSSSDSSYVTCHRSLATPPPAFDLMNPVSTISHLWKPPEPRRPTERTNGSKRFEISRTVVIRPAMRNNKHRSGLTGNAKRLACTACTVVAGSTVKTYYMSYCNYATLASQLQGSSLKVLCDTMRRQIISRAFYGWLAHCRHLTTVRTHLSGMVHPDLMLPDEPTDATMGVNQTTWAELMQDGKLKSRSELMRLTYFGGVAHQLRHVVWAFLLGHYPPDSDVADRAAIDTRTKHQYELTMQQWMAVEDIINQVFPVCCRYPMFSIVTPYSLSLPHILYQVREDAKYEVIHEVAQEDQAVRADSVPQEDTRSPESALREDDLIAQDDPVAQDEPVAQNDQVAQEAQVPEKDPVAQDDPVAQEAQVPEKDPVAQDDPVAQNDQVAQEAQVPRDDPVAQEAQVPEKDPVAQDDPTELLDSFALNLHRIDKDVQRCDRNHWYFSEEGNLTKLRNIMSCYVWLHLDVGYMQGMCDLAAPLLVVMDDELVYGCFVLIMERVGRNFPNGGAMDSHFANMRSLVQILDAELFEHMRKNGDFTHFYFSYRWFLLDFKRGKATHVMHAELSYDGDVFSVWERIWAANYCSSHHFVLFFALAMLQIYRDIILENDMDFTDIIKFFNEMAERHDASKLISLAQQLVAQVQQMIQK</sequence>
<dbReference type="AlphaFoldDB" id="H2ZE43"/>
<reference evidence="7" key="1">
    <citation type="submission" date="2003-08" db="EMBL/GenBank/DDBJ databases">
        <authorList>
            <person name="Birren B."/>
            <person name="Nusbaum C."/>
            <person name="Abebe A."/>
            <person name="Abouelleil A."/>
            <person name="Adekoya E."/>
            <person name="Ait-zahra M."/>
            <person name="Allen N."/>
            <person name="Allen T."/>
            <person name="An P."/>
            <person name="Anderson M."/>
            <person name="Anderson S."/>
            <person name="Arachchi H."/>
            <person name="Armbruster J."/>
            <person name="Bachantsang P."/>
            <person name="Baldwin J."/>
            <person name="Barry A."/>
            <person name="Bayul T."/>
            <person name="Blitshsteyn B."/>
            <person name="Bloom T."/>
            <person name="Blye J."/>
            <person name="Boguslavskiy L."/>
            <person name="Borowsky M."/>
            <person name="Boukhgalter B."/>
            <person name="Brunache A."/>
            <person name="Butler J."/>
            <person name="Calixte N."/>
            <person name="Calvo S."/>
            <person name="Camarata J."/>
            <person name="Campo K."/>
            <person name="Chang J."/>
            <person name="Cheshatsang Y."/>
            <person name="Citroen M."/>
            <person name="Collymore A."/>
            <person name="Considine T."/>
            <person name="Cook A."/>
            <person name="Cooke P."/>
            <person name="Corum B."/>
            <person name="Cuomo C."/>
            <person name="David R."/>
            <person name="Dawoe T."/>
            <person name="Degray S."/>
            <person name="Dodge S."/>
            <person name="Dooley K."/>
            <person name="Dorje P."/>
            <person name="Dorjee K."/>
            <person name="Dorris L."/>
            <person name="Duffey N."/>
            <person name="Dupes A."/>
            <person name="Elkins T."/>
            <person name="Engels R."/>
            <person name="Erickson J."/>
            <person name="Farina A."/>
            <person name="Faro S."/>
            <person name="Ferreira P."/>
            <person name="Fischer H."/>
            <person name="Fitzgerald M."/>
            <person name="Foley K."/>
            <person name="Gage D."/>
            <person name="Galagan J."/>
            <person name="Gearin G."/>
            <person name="Gnerre S."/>
            <person name="Gnirke A."/>
            <person name="Goyette A."/>
            <person name="Graham J."/>
            <person name="Grandbois E."/>
            <person name="Gyaltsen K."/>
            <person name="Hafez N."/>
            <person name="Hagopian D."/>
            <person name="Hagos B."/>
            <person name="Hall J."/>
            <person name="Hatcher B."/>
            <person name="Heller A."/>
            <person name="Higgins H."/>
            <person name="Honan T."/>
            <person name="Horn A."/>
            <person name="Houde N."/>
            <person name="Hughes L."/>
            <person name="Hulme W."/>
            <person name="Husby E."/>
            <person name="Iliev I."/>
            <person name="Jaffe D."/>
            <person name="Jones C."/>
            <person name="Kamal M."/>
            <person name="Kamat A."/>
            <person name="Kamvysselis M."/>
            <person name="Karlsson E."/>
            <person name="Kells C."/>
            <person name="Kieu A."/>
            <person name="Kisner P."/>
            <person name="Kodira C."/>
            <person name="Kulbokas E."/>
            <person name="Labutti K."/>
            <person name="Lama D."/>
            <person name="Landers T."/>
            <person name="Leger J."/>
            <person name="Levine S."/>
            <person name="Lewis D."/>
            <person name="Lewis T."/>
            <person name="Lindblad-toh K."/>
            <person name="Liu X."/>
            <person name="Lokyitsang T."/>
            <person name="Lokyitsang Y."/>
            <person name="Lucien O."/>
            <person name="Lui A."/>
            <person name="Ma L.J."/>
            <person name="Mabbitt R."/>
            <person name="Macdonald J."/>
            <person name="Maclean C."/>
            <person name="Major J."/>
            <person name="Manning J."/>
            <person name="Marabella R."/>
            <person name="Maru K."/>
            <person name="Matthews C."/>
            <person name="Mauceli E."/>
            <person name="Mccarthy M."/>
            <person name="Mcdonough S."/>
            <person name="Mcghee T."/>
            <person name="Meldrim J."/>
            <person name="Meneus L."/>
            <person name="Mesirov J."/>
            <person name="Mihalev A."/>
            <person name="Mihova T."/>
            <person name="Mikkelsen T."/>
            <person name="Mlenga V."/>
            <person name="Moru K."/>
            <person name="Mozes J."/>
            <person name="Mulrain L."/>
            <person name="Munson G."/>
            <person name="Naylor J."/>
            <person name="Newes C."/>
            <person name="Nguyen C."/>
            <person name="Nguyen N."/>
            <person name="Nguyen T."/>
            <person name="Nicol R."/>
            <person name="Nielsen C."/>
            <person name="Nizzari M."/>
            <person name="Norbu C."/>
            <person name="Norbu N."/>
            <person name="O'donnell P."/>
            <person name="Okoawo O."/>
            <person name="O'leary S."/>
            <person name="Omotosho B."/>
            <person name="O'neill K."/>
            <person name="Osman S."/>
            <person name="Parker S."/>
            <person name="Perrin D."/>
            <person name="Phunkhang P."/>
            <person name="Piqani B."/>
            <person name="Purcell S."/>
            <person name="Rachupka T."/>
            <person name="Ramasamy U."/>
            <person name="Rameau R."/>
            <person name="Ray V."/>
            <person name="Raymond C."/>
            <person name="Retta R."/>
            <person name="Richardson S."/>
            <person name="Rise C."/>
            <person name="Rodriguez J."/>
            <person name="Rogers J."/>
            <person name="Rogov P."/>
            <person name="Rutman M."/>
            <person name="Schupbach R."/>
            <person name="Seaman C."/>
            <person name="Settipalli S."/>
            <person name="Sharpe T."/>
            <person name="Sheridan J."/>
            <person name="Sherpa N."/>
            <person name="Shi J."/>
            <person name="Smirnov S."/>
            <person name="Smith C."/>
            <person name="Sougnez C."/>
            <person name="Spencer B."/>
            <person name="Stalker J."/>
            <person name="Stange-thomann N."/>
            <person name="Stavropoulos S."/>
            <person name="Stetson K."/>
            <person name="Stone C."/>
            <person name="Stone S."/>
            <person name="Stubbs M."/>
            <person name="Talamas J."/>
            <person name="Tchuinga P."/>
            <person name="Tenzing P."/>
            <person name="Tesfaye S."/>
            <person name="Theodore J."/>
            <person name="Thoulutsang Y."/>
            <person name="Topham K."/>
            <person name="Towey S."/>
            <person name="Tsamla T."/>
            <person name="Tsomo N."/>
            <person name="Vallee D."/>
            <person name="Vassiliev H."/>
            <person name="Venkataraman V."/>
            <person name="Vinson J."/>
            <person name="Vo A."/>
            <person name="Wade C."/>
            <person name="Wang S."/>
            <person name="Wangchuk T."/>
            <person name="Wangdi T."/>
            <person name="Whittaker C."/>
            <person name="Wilkinson J."/>
            <person name="Wu Y."/>
            <person name="Wyman D."/>
            <person name="Yadav S."/>
            <person name="Yang S."/>
            <person name="Yang X."/>
            <person name="Yeager S."/>
            <person name="Yee E."/>
            <person name="Young G."/>
            <person name="Zainoun J."/>
            <person name="Zembeck L."/>
            <person name="Zimmer A."/>
            <person name="Zody M."/>
            <person name="Lander E."/>
        </authorList>
    </citation>
    <scope>NUCLEOTIDE SEQUENCE [LARGE SCALE GENOMIC DNA]</scope>
</reference>
<name>H2ZE43_CIOSA</name>
<dbReference type="SUPFAM" id="SSF140741">
    <property type="entry name" value="RUN domain-like"/>
    <property type="match status" value="1"/>
</dbReference>
<dbReference type="Pfam" id="PF00566">
    <property type="entry name" value="RabGAP-TBC"/>
    <property type="match status" value="1"/>
</dbReference>
<comment type="similarity">
    <text evidence="2">Belongs to the RUTBC family.</text>
</comment>
<dbReference type="Gene3D" id="1.10.8.270">
    <property type="entry name" value="putative rabgap domain of human tbc1 domain family member 14 like domains"/>
    <property type="match status" value="1"/>
</dbReference>
<reference evidence="6" key="3">
    <citation type="submission" date="2025-09" db="UniProtKB">
        <authorList>
            <consortium name="Ensembl"/>
        </authorList>
    </citation>
    <scope>IDENTIFICATION</scope>
</reference>
<dbReference type="SMART" id="SM00593">
    <property type="entry name" value="RUN"/>
    <property type="match status" value="1"/>
</dbReference>
<dbReference type="Gene3D" id="1.20.58.900">
    <property type="match status" value="1"/>
</dbReference>
<evidence type="ECO:0000256" key="3">
    <source>
        <dbReference type="SAM" id="MobiDB-lite"/>
    </source>
</evidence>
<evidence type="ECO:0000256" key="2">
    <source>
        <dbReference type="ARBA" id="ARBA00034124"/>
    </source>
</evidence>
<dbReference type="HOGENOM" id="CLU_006235_0_0_1"/>
<dbReference type="FunFam" id="1.10.8.270:FF:000064">
    <property type="entry name" value="Small G protein-signaling modulator 1b"/>
    <property type="match status" value="1"/>
</dbReference>
<dbReference type="PROSITE" id="PS50086">
    <property type="entry name" value="TBC_RABGAP"/>
    <property type="match status" value="1"/>
</dbReference>
<feature type="region of interest" description="Disordered" evidence="3">
    <location>
        <begin position="714"/>
        <end position="736"/>
    </location>
</feature>
<dbReference type="InterPro" id="IPR037213">
    <property type="entry name" value="Run_dom_sf"/>
</dbReference>
<proteinExistence type="inferred from homology"/>
<organism evidence="6 7">
    <name type="scientific">Ciona savignyi</name>
    <name type="common">Pacific transparent sea squirt</name>
    <dbReference type="NCBI Taxonomy" id="51511"/>
    <lineage>
        <taxon>Eukaryota</taxon>
        <taxon>Metazoa</taxon>
        <taxon>Chordata</taxon>
        <taxon>Tunicata</taxon>
        <taxon>Ascidiacea</taxon>
        <taxon>Phlebobranchia</taxon>
        <taxon>Cionidae</taxon>
        <taxon>Ciona</taxon>
    </lineage>
</organism>